<sequence length="18" mass="2064">SRRCSPSAIACRVRCWRG</sequence>
<dbReference type="EMBL" id="CVQI01000903">
    <property type="protein sequence ID" value="CRK03364.1"/>
    <property type="molecule type" value="Genomic_DNA"/>
</dbReference>
<reference evidence="2" key="1">
    <citation type="submission" date="2015-05" db="EMBL/GenBank/DDBJ databases">
        <authorList>
            <person name="Fogelqvist Johan"/>
        </authorList>
    </citation>
    <scope>NUCLEOTIDE SEQUENCE [LARGE SCALE GENOMIC DNA]</scope>
</reference>
<organism evidence="1 2">
    <name type="scientific">Verticillium longisporum</name>
    <name type="common">Verticillium dahliae var. longisporum</name>
    <dbReference type="NCBI Taxonomy" id="100787"/>
    <lineage>
        <taxon>Eukaryota</taxon>
        <taxon>Fungi</taxon>
        <taxon>Dikarya</taxon>
        <taxon>Ascomycota</taxon>
        <taxon>Pezizomycotina</taxon>
        <taxon>Sordariomycetes</taxon>
        <taxon>Hypocreomycetidae</taxon>
        <taxon>Glomerellales</taxon>
        <taxon>Plectosphaerellaceae</taxon>
        <taxon>Verticillium</taxon>
    </lineage>
</organism>
<evidence type="ECO:0000313" key="1">
    <source>
        <dbReference type="EMBL" id="CRK03364.1"/>
    </source>
</evidence>
<proteinExistence type="predicted"/>
<feature type="non-terminal residue" evidence="1">
    <location>
        <position position="1"/>
    </location>
</feature>
<accession>A0A0G4KJ59</accession>
<dbReference type="AlphaFoldDB" id="A0A0G4KJ59"/>
<name>A0A0G4KJ59_VERLO</name>
<protein>
    <submittedName>
        <fullName evidence="1">Uncharacterized protein</fullName>
    </submittedName>
</protein>
<evidence type="ECO:0000313" key="2">
    <source>
        <dbReference type="Proteomes" id="UP000045706"/>
    </source>
</evidence>
<gene>
    <name evidence="1" type="ORF">BN1723_017124</name>
</gene>
<dbReference type="Proteomes" id="UP000045706">
    <property type="component" value="Unassembled WGS sequence"/>
</dbReference>